<evidence type="ECO:0000313" key="2">
    <source>
        <dbReference type="Proteomes" id="UP000805649"/>
    </source>
</evidence>
<keyword evidence="2" id="KW-1185">Reference proteome</keyword>
<sequence length="185" mass="20132">MHFSTVGIVALLCASAKAWEVTAYDNVANCDANDNTRYRIVSGASNNERCYTFDWDMPGTSCTEFQRGGASKGGCVSGSLLPRSVVFKGGACSAFNEVNCQGSKSSHTGEMNGRFGCSSLERYGWGPIRSFRCRGCKFLSLHQSHNFSAANIHYRKEVSEASWEVFPHISDLNSLISSGSKKSIL</sequence>
<dbReference type="Proteomes" id="UP000805649">
    <property type="component" value="Unassembled WGS sequence"/>
</dbReference>
<gene>
    <name evidence="1" type="ORF">CTRU02_206794</name>
</gene>
<protein>
    <submittedName>
        <fullName evidence="1">Uncharacterized protein</fullName>
    </submittedName>
</protein>
<evidence type="ECO:0000313" key="1">
    <source>
        <dbReference type="EMBL" id="KAL0937063.1"/>
    </source>
</evidence>
<organism evidence="1 2">
    <name type="scientific">Colletotrichum truncatum</name>
    <name type="common">Anthracnose fungus</name>
    <name type="synonym">Colletotrichum capsici</name>
    <dbReference type="NCBI Taxonomy" id="5467"/>
    <lineage>
        <taxon>Eukaryota</taxon>
        <taxon>Fungi</taxon>
        <taxon>Dikarya</taxon>
        <taxon>Ascomycota</taxon>
        <taxon>Pezizomycotina</taxon>
        <taxon>Sordariomycetes</taxon>
        <taxon>Hypocreomycetidae</taxon>
        <taxon>Glomerellales</taxon>
        <taxon>Glomerellaceae</taxon>
        <taxon>Colletotrichum</taxon>
        <taxon>Colletotrichum truncatum species complex</taxon>
    </lineage>
</organism>
<comment type="caution">
    <text evidence="1">The sequence shown here is derived from an EMBL/GenBank/DDBJ whole genome shotgun (WGS) entry which is preliminary data.</text>
</comment>
<proteinExistence type="predicted"/>
<dbReference type="EMBL" id="VUJX02000004">
    <property type="protein sequence ID" value="KAL0937063.1"/>
    <property type="molecule type" value="Genomic_DNA"/>
</dbReference>
<reference evidence="1 2" key="1">
    <citation type="journal article" date="2020" name="Phytopathology">
        <title>Genome Sequence Resources of Colletotrichum truncatum, C. plurivorum, C. musicola, and C. sojae: Four Species Pathogenic to Soybean (Glycine max).</title>
        <authorList>
            <person name="Rogerio F."/>
            <person name="Boufleur T.R."/>
            <person name="Ciampi-Guillardi M."/>
            <person name="Sukno S.A."/>
            <person name="Thon M.R."/>
            <person name="Massola Junior N.S."/>
            <person name="Baroncelli R."/>
        </authorList>
    </citation>
    <scope>NUCLEOTIDE SEQUENCE [LARGE SCALE GENOMIC DNA]</scope>
    <source>
        <strain evidence="1 2">CMES1059</strain>
    </source>
</reference>
<name>A0ACC3YYN5_COLTU</name>
<accession>A0ACC3YYN5</accession>